<dbReference type="EMBL" id="JACXVP010000002">
    <property type="protein sequence ID" value="KAG5625164.1"/>
    <property type="molecule type" value="Genomic_DNA"/>
</dbReference>
<reference evidence="1 2" key="1">
    <citation type="submission" date="2020-09" db="EMBL/GenBank/DDBJ databases">
        <title>De no assembly of potato wild relative species, Solanum commersonii.</title>
        <authorList>
            <person name="Cho K."/>
        </authorList>
    </citation>
    <scope>NUCLEOTIDE SEQUENCE [LARGE SCALE GENOMIC DNA]</scope>
    <source>
        <strain evidence="1">LZ3.2</strain>
        <tissue evidence="1">Leaf</tissue>
    </source>
</reference>
<evidence type="ECO:0000313" key="2">
    <source>
        <dbReference type="Proteomes" id="UP000824120"/>
    </source>
</evidence>
<sequence length="60" mass="6905">MSTSEVSGGERVQYIFQDIFVKKEVNPCEDLTDDDLKKPHVPNPLYLCQKSHFKFTSEGK</sequence>
<dbReference type="OrthoDB" id="5061070at2759"/>
<dbReference type="AlphaFoldDB" id="A0A9J6ALE9"/>
<dbReference type="Gene3D" id="1.20.120.1240">
    <property type="entry name" value="Dynamin, middle domain"/>
    <property type="match status" value="1"/>
</dbReference>
<evidence type="ECO:0000313" key="1">
    <source>
        <dbReference type="EMBL" id="KAG5625164.1"/>
    </source>
</evidence>
<gene>
    <name evidence="1" type="ORF">H5410_010382</name>
</gene>
<accession>A0A9J6ALE9</accession>
<dbReference type="Proteomes" id="UP000824120">
    <property type="component" value="Chromosome 2"/>
</dbReference>
<keyword evidence="2" id="KW-1185">Reference proteome</keyword>
<organism evidence="1 2">
    <name type="scientific">Solanum commersonii</name>
    <name type="common">Commerson's wild potato</name>
    <name type="synonym">Commerson's nightshade</name>
    <dbReference type="NCBI Taxonomy" id="4109"/>
    <lineage>
        <taxon>Eukaryota</taxon>
        <taxon>Viridiplantae</taxon>
        <taxon>Streptophyta</taxon>
        <taxon>Embryophyta</taxon>
        <taxon>Tracheophyta</taxon>
        <taxon>Spermatophyta</taxon>
        <taxon>Magnoliopsida</taxon>
        <taxon>eudicotyledons</taxon>
        <taxon>Gunneridae</taxon>
        <taxon>Pentapetalae</taxon>
        <taxon>asterids</taxon>
        <taxon>lamiids</taxon>
        <taxon>Solanales</taxon>
        <taxon>Solanaceae</taxon>
        <taxon>Solanoideae</taxon>
        <taxon>Solaneae</taxon>
        <taxon>Solanum</taxon>
    </lineage>
</organism>
<proteinExistence type="predicted"/>
<comment type="caution">
    <text evidence="1">The sequence shown here is derived from an EMBL/GenBank/DDBJ whole genome shotgun (WGS) entry which is preliminary data.</text>
</comment>
<protein>
    <submittedName>
        <fullName evidence="1">Uncharacterized protein</fullName>
    </submittedName>
</protein>
<name>A0A9J6ALE9_SOLCO</name>